<evidence type="ECO:0000256" key="3">
    <source>
        <dbReference type="ARBA" id="ARBA00022837"/>
    </source>
</evidence>
<name>A0A8S3ZXR0_9EUPU</name>
<feature type="disulfide bond" evidence="6">
    <location>
        <begin position="76"/>
        <end position="86"/>
    </location>
</feature>
<dbReference type="Proteomes" id="UP000678393">
    <property type="component" value="Unassembled WGS sequence"/>
</dbReference>
<dbReference type="PANTHER" id="PTHR14949">
    <property type="entry name" value="EGF-LIKE-DOMAIN, MULTIPLE 7, 8"/>
    <property type="match status" value="1"/>
</dbReference>
<evidence type="ECO:0000256" key="5">
    <source>
        <dbReference type="ARBA" id="ARBA00023157"/>
    </source>
</evidence>
<dbReference type="InterPro" id="IPR000742">
    <property type="entry name" value="EGF"/>
</dbReference>
<evidence type="ECO:0000256" key="1">
    <source>
        <dbReference type="ARBA" id="ARBA00022536"/>
    </source>
</evidence>
<protein>
    <recommendedName>
        <fullName evidence="13">Epidermal growth factor-like protein 7</fullName>
    </recommendedName>
</protein>
<dbReference type="InterPro" id="IPR011489">
    <property type="entry name" value="EMI_domain"/>
</dbReference>
<reference evidence="11" key="1">
    <citation type="submission" date="2021-04" db="EMBL/GenBank/DDBJ databases">
        <authorList>
            <consortium name="Molecular Ecology Group"/>
        </authorList>
    </citation>
    <scope>NUCLEOTIDE SEQUENCE</scope>
</reference>
<evidence type="ECO:0000313" key="12">
    <source>
        <dbReference type="Proteomes" id="UP000678393"/>
    </source>
</evidence>
<dbReference type="Pfam" id="PF07645">
    <property type="entry name" value="EGF_CA"/>
    <property type="match status" value="1"/>
</dbReference>
<dbReference type="SMART" id="SM00179">
    <property type="entry name" value="EGF_CA"/>
    <property type="match status" value="1"/>
</dbReference>
<dbReference type="PROSITE" id="PS50026">
    <property type="entry name" value="EGF_3"/>
    <property type="match status" value="2"/>
</dbReference>
<evidence type="ECO:0000313" key="11">
    <source>
        <dbReference type="EMBL" id="CAG5132832.1"/>
    </source>
</evidence>
<proteinExistence type="predicted"/>
<dbReference type="InterPro" id="IPR000152">
    <property type="entry name" value="EGF-type_Asp/Asn_hydroxyl_site"/>
</dbReference>
<feature type="coiled-coil region" evidence="7">
    <location>
        <begin position="113"/>
        <end position="150"/>
    </location>
</feature>
<keyword evidence="1 6" id="KW-0245">EGF-like domain</keyword>
<dbReference type="PROSITE" id="PS00010">
    <property type="entry name" value="ASX_HYDROXYL"/>
    <property type="match status" value="1"/>
</dbReference>
<keyword evidence="12" id="KW-1185">Reference proteome</keyword>
<organism evidence="11 12">
    <name type="scientific">Candidula unifasciata</name>
    <dbReference type="NCBI Taxonomy" id="100452"/>
    <lineage>
        <taxon>Eukaryota</taxon>
        <taxon>Metazoa</taxon>
        <taxon>Spiralia</taxon>
        <taxon>Lophotrochozoa</taxon>
        <taxon>Mollusca</taxon>
        <taxon>Gastropoda</taxon>
        <taxon>Heterobranchia</taxon>
        <taxon>Euthyneura</taxon>
        <taxon>Panpulmonata</taxon>
        <taxon>Eupulmonata</taxon>
        <taxon>Stylommatophora</taxon>
        <taxon>Helicina</taxon>
        <taxon>Helicoidea</taxon>
        <taxon>Geomitridae</taxon>
        <taxon>Candidula</taxon>
    </lineage>
</organism>
<sequence length="260" mass="29493">VTYQTALRTVFRMQIHAEVAPGCCPGWQKRSPRDLSCAKPVCSEPCEHGGQCVRPDLCLCTDGFTGYRCHLDIDECTGRNSCQQRCTNVHGSYQCTCQAGFRLADDKYTCDLCLNCTQEFQDLQEKLQTLEESSRQNETFADMKRQLENLTDTRKQEYKLEHIQQQECVTTTFHLPQAELKSSLKTAVSQYEAARRDLETAGASTEPSPSTDPYELDHHKMPLDRLASLSEQISILEERMADCKSTLIDVSTCRLTMQLL</sequence>
<dbReference type="PROSITE" id="PS01187">
    <property type="entry name" value="EGF_CA"/>
    <property type="match status" value="1"/>
</dbReference>
<dbReference type="SMART" id="SM00181">
    <property type="entry name" value="EGF"/>
    <property type="match status" value="2"/>
</dbReference>
<evidence type="ECO:0008006" key="13">
    <source>
        <dbReference type="Google" id="ProtNLM"/>
    </source>
</evidence>
<comment type="caution">
    <text evidence="6">Lacks conserved residue(s) required for the propagation of feature annotation.</text>
</comment>
<keyword evidence="3" id="KW-0106">Calcium</keyword>
<dbReference type="OrthoDB" id="6063061at2759"/>
<evidence type="ECO:0000259" key="9">
    <source>
        <dbReference type="PROSITE" id="PS50026"/>
    </source>
</evidence>
<feature type="region of interest" description="Disordered" evidence="8">
    <location>
        <begin position="196"/>
        <end position="217"/>
    </location>
</feature>
<evidence type="ECO:0000256" key="4">
    <source>
        <dbReference type="ARBA" id="ARBA00023054"/>
    </source>
</evidence>
<dbReference type="AlphaFoldDB" id="A0A8S3ZXR0"/>
<keyword evidence="4 7" id="KW-0175">Coiled coil</keyword>
<dbReference type="SUPFAM" id="SSF57196">
    <property type="entry name" value="EGF/Laminin"/>
    <property type="match status" value="2"/>
</dbReference>
<evidence type="ECO:0000259" key="10">
    <source>
        <dbReference type="PROSITE" id="PS51041"/>
    </source>
</evidence>
<dbReference type="GO" id="GO:0005509">
    <property type="term" value="F:calcium ion binding"/>
    <property type="evidence" value="ECO:0007669"/>
    <property type="project" value="InterPro"/>
</dbReference>
<evidence type="ECO:0000256" key="2">
    <source>
        <dbReference type="ARBA" id="ARBA00022729"/>
    </source>
</evidence>
<evidence type="ECO:0000256" key="7">
    <source>
        <dbReference type="SAM" id="Coils"/>
    </source>
</evidence>
<gene>
    <name evidence="11" type="ORF">CUNI_LOCUS18390</name>
</gene>
<dbReference type="InterPro" id="IPR001881">
    <property type="entry name" value="EGF-like_Ca-bd_dom"/>
</dbReference>
<dbReference type="InterPro" id="IPR018097">
    <property type="entry name" value="EGF_Ca-bd_CS"/>
</dbReference>
<keyword evidence="2" id="KW-0732">Signal</keyword>
<dbReference type="GO" id="GO:0005576">
    <property type="term" value="C:extracellular region"/>
    <property type="evidence" value="ECO:0007669"/>
    <property type="project" value="TreeGrafter"/>
</dbReference>
<dbReference type="CDD" id="cd00054">
    <property type="entry name" value="EGF_CA"/>
    <property type="match status" value="1"/>
</dbReference>
<dbReference type="PANTHER" id="PTHR14949:SF56">
    <property type="entry name" value="EGF-LIKE-DOMAIN, MULTIPLE 7"/>
    <property type="match status" value="1"/>
</dbReference>
<dbReference type="GO" id="GO:0009986">
    <property type="term" value="C:cell surface"/>
    <property type="evidence" value="ECO:0007669"/>
    <property type="project" value="TreeGrafter"/>
</dbReference>
<feature type="domain" description="EMI" evidence="10">
    <location>
        <begin position="1"/>
        <end position="39"/>
    </location>
</feature>
<feature type="disulfide bond" evidence="6">
    <location>
        <begin position="60"/>
        <end position="69"/>
    </location>
</feature>
<dbReference type="InterPro" id="IPR050969">
    <property type="entry name" value="Dev_Signal_Modulators"/>
</dbReference>
<accession>A0A8S3ZXR0</accession>
<feature type="non-terminal residue" evidence="11">
    <location>
        <position position="1"/>
    </location>
</feature>
<dbReference type="PROSITE" id="PS51041">
    <property type="entry name" value="EMI"/>
    <property type="match status" value="1"/>
</dbReference>
<comment type="caution">
    <text evidence="11">The sequence shown here is derived from an EMBL/GenBank/DDBJ whole genome shotgun (WGS) entry which is preliminary data.</text>
</comment>
<dbReference type="PROSITE" id="PS01186">
    <property type="entry name" value="EGF_2"/>
    <property type="match status" value="2"/>
</dbReference>
<feature type="disulfide bond" evidence="6">
    <location>
        <begin position="42"/>
        <end position="52"/>
    </location>
</feature>
<dbReference type="PROSITE" id="PS00022">
    <property type="entry name" value="EGF_1"/>
    <property type="match status" value="1"/>
</dbReference>
<feature type="domain" description="EGF-like" evidence="9">
    <location>
        <begin position="72"/>
        <end position="111"/>
    </location>
</feature>
<dbReference type="EMBL" id="CAJHNH020005674">
    <property type="protein sequence ID" value="CAG5132832.1"/>
    <property type="molecule type" value="Genomic_DNA"/>
</dbReference>
<feature type="domain" description="EGF-like" evidence="9">
    <location>
        <begin position="38"/>
        <end position="70"/>
    </location>
</feature>
<dbReference type="Gene3D" id="2.10.25.10">
    <property type="entry name" value="Laminin"/>
    <property type="match status" value="2"/>
</dbReference>
<dbReference type="InterPro" id="IPR049883">
    <property type="entry name" value="NOTCH1_EGF-like"/>
</dbReference>
<feature type="compositionally biased region" description="Polar residues" evidence="8">
    <location>
        <begin position="202"/>
        <end position="211"/>
    </location>
</feature>
<evidence type="ECO:0000256" key="6">
    <source>
        <dbReference type="PROSITE-ProRule" id="PRU00076"/>
    </source>
</evidence>
<keyword evidence="5 6" id="KW-1015">Disulfide bond</keyword>
<evidence type="ECO:0000256" key="8">
    <source>
        <dbReference type="SAM" id="MobiDB-lite"/>
    </source>
</evidence>
<dbReference type="GO" id="GO:0005102">
    <property type="term" value="F:signaling receptor binding"/>
    <property type="evidence" value="ECO:0007669"/>
    <property type="project" value="TreeGrafter"/>
</dbReference>